<proteinExistence type="predicted"/>
<gene>
    <name evidence="2" type="ORF">QTP70_018206</name>
</gene>
<keyword evidence="1" id="KW-0732">Signal</keyword>
<name>A0AAE0V1T6_9TELE</name>
<dbReference type="AlphaFoldDB" id="A0AAE0V1T6"/>
<reference evidence="2" key="1">
    <citation type="submission" date="2023-06" db="EMBL/GenBank/DDBJ databases">
        <title>Male Hemibagrus guttatus genome.</title>
        <authorList>
            <person name="Bian C."/>
        </authorList>
    </citation>
    <scope>NUCLEOTIDE SEQUENCE</scope>
    <source>
        <strain evidence="2">Male_cb2023</strain>
        <tissue evidence="2">Muscle</tissue>
    </source>
</reference>
<dbReference type="Proteomes" id="UP001274896">
    <property type="component" value="Unassembled WGS sequence"/>
</dbReference>
<evidence type="ECO:0000256" key="1">
    <source>
        <dbReference type="SAM" id="SignalP"/>
    </source>
</evidence>
<sequence>MRATLSGILLLGFVTLTHAEVGTKDSLKVSLKTLGISSDFLEELAQDHIAWYSGANKGFKEAEAKRAEEDDAQSAR</sequence>
<organism evidence="2 3">
    <name type="scientific">Hemibagrus guttatus</name>
    <dbReference type="NCBI Taxonomy" id="175788"/>
    <lineage>
        <taxon>Eukaryota</taxon>
        <taxon>Metazoa</taxon>
        <taxon>Chordata</taxon>
        <taxon>Craniata</taxon>
        <taxon>Vertebrata</taxon>
        <taxon>Euteleostomi</taxon>
        <taxon>Actinopterygii</taxon>
        <taxon>Neopterygii</taxon>
        <taxon>Teleostei</taxon>
        <taxon>Ostariophysi</taxon>
        <taxon>Siluriformes</taxon>
        <taxon>Bagridae</taxon>
        <taxon>Hemibagrus</taxon>
    </lineage>
</organism>
<feature type="chain" id="PRO_5041924595" evidence="1">
    <location>
        <begin position="20"/>
        <end position="76"/>
    </location>
</feature>
<evidence type="ECO:0000313" key="2">
    <source>
        <dbReference type="EMBL" id="KAK3531407.1"/>
    </source>
</evidence>
<comment type="caution">
    <text evidence="2">The sequence shown here is derived from an EMBL/GenBank/DDBJ whole genome shotgun (WGS) entry which is preliminary data.</text>
</comment>
<protein>
    <submittedName>
        <fullName evidence="2">Uncharacterized protein</fullName>
    </submittedName>
</protein>
<feature type="signal peptide" evidence="1">
    <location>
        <begin position="1"/>
        <end position="19"/>
    </location>
</feature>
<dbReference type="EMBL" id="JAUCMX010000011">
    <property type="protein sequence ID" value="KAK3531407.1"/>
    <property type="molecule type" value="Genomic_DNA"/>
</dbReference>
<evidence type="ECO:0000313" key="3">
    <source>
        <dbReference type="Proteomes" id="UP001274896"/>
    </source>
</evidence>
<keyword evidence="3" id="KW-1185">Reference proteome</keyword>
<accession>A0AAE0V1T6</accession>